<evidence type="ECO:0000256" key="2">
    <source>
        <dbReference type="ARBA" id="ARBA00023125"/>
    </source>
</evidence>
<evidence type="ECO:0000313" key="7">
    <source>
        <dbReference type="Proteomes" id="UP000740605"/>
    </source>
</evidence>
<proteinExistence type="predicted"/>
<dbReference type="Gene3D" id="1.10.357.10">
    <property type="entry name" value="Tetracycline Repressor, domain 2"/>
    <property type="match status" value="1"/>
</dbReference>
<accession>A0ABS5XY26</accession>
<dbReference type="Pfam" id="PF00440">
    <property type="entry name" value="TetR_N"/>
    <property type="match status" value="1"/>
</dbReference>
<protein>
    <submittedName>
        <fullName evidence="6">TetR family transcriptional regulator</fullName>
    </submittedName>
</protein>
<dbReference type="PRINTS" id="PR00455">
    <property type="entry name" value="HTHTETR"/>
</dbReference>
<dbReference type="EMBL" id="JAFLHG010000011">
    <property type="protein sequence ID" value="MBT8798802.1"/>
    <property type="molecule type" value="Genomic_DNA"/>
</dbReference>
<evidence type="ECO:0000313" key="6">
    <source>
        <dbReference type="EMBL" id="MBT8798802.1"/>
    </source>
</evidence>
<evidence type="ECO:0000256" key="1">
    <source>
        <dbReference type="ARBA" id="ARBA00023015"/>
    </source>
</evidence>
<feature type="DNA-binding region" description="H-T-H motif" evidence="4">
    <location>
        <begin position="31"/>
        <end position="50"/>
    </location>
</feature>
<evidence type="ECO:0000256" key="4">
    <source>
        <dbReference type="PROSITE-ProRule" id="PRU00335"/>
    </source>
</evidence>
<comment type="caution">
    <text evidence="6">The sequence shown here is derived from an EMBL/GenBank/DDBJ whole genome shotgun (WGS) entry which is preliminary data.</text>
</comment>
<dbReference type="SUPFAM" id="SSF46689">
    <property type="entry name" value="Homeodomain-like"/>
    <property type="match status" value="1"/>
</dbReference>
<dbReference type="Proteomes" id="UP000740605">
    <property type="component" value="Unassembled WGS sequence"/>
</dbReference>
<evidence type="ECO:0000256" key="3">
    <source>
        <dbReference type="ARBA" id="ARBA00023163"/>
    </source>
</evidence>
<dbReference type="InterPro" id="IPR050109">
    <property type="entry name" value="HTH-type_TetR-like_transc_reg"/>
</dbReference>
<keyword evidence="7" id="KW-1185">Reference proteome</keyword>
<reference evidence="6 7" key="1">
    <citation type="submission" date="2021-03" db="EMBL/GenBank/DDBJ databases">
        <title>Microbacterium pauli sp. nov., isolated from microfiltered milk.</title>
        <authorList>
            <person name="Bellassi P."/>
            <person name="Fontana A."/>
            <person name="Callegari M.L."/>
            <person name="Lorenzo M."/>
            <person name="Cappa F."/>
        </authorList>
    </citation>
    <scope>NUCLEOTIDE SEQUENCE [LARGE SCALE GENOMIC DNA]</scope>
    <source>
        <strain evidence="6 7">DSM 18909</strain>
    </source>
</reference>
<evidence type="ECO:0000259" key="5">
    <source>
        <dbReference type="PROSITE" id="PS50977"/>
    </source>
</evidence>
<dbReference type="RefSeq" id="WP_215488034.1">
    <property type="nucleotide sequence ID" value="NZ_BAAAPJ010000004.1"/>
</dbReference>
<dbReference type="InterPro" id="IPR001647">
    <property type="entry name" value="HTH_TetR"/>
</dbReference>
<keyword evidence="3" id="KW-0804">Transcription</keyword>
<keyword evidence="2 4" id="KW-0238">DNA-binding</keyword>
<dbReference type="PANTHER" id="PTHR30055">
    <property type="entry name" value="HTH-TYPE TRANSCRIPTIONAL REGULATOR RUTR"/>
    <property type="match status" value="1"/>
</dbReference>
<keyword evidence="1" id="KW-0805">Transcription regulation</keyword>
<feature type="domain" description="HTH tetR-type" evidence="5">
    <location>
        <begin position="8"/>
        <end position="68"/>
    </location>
</feature>
<gene>
    <name evidence="6" type="ORF">J0P97_12070</name>
</gene>
<dbReference type="InterPro" id="IPR009057">
    <property type="entry name" value="Homeodomain-like_sf"/>
</dbReference>
<dbReference type="PANTHER" id="PTHR30055:SF238">
    <property type="entry name" value="MYCOFACTOCIN BIOSYNTHESIS TRANSCRIPTIONAL REGULATOR MFTR-RELATED"/>
    <property type="match status" value="1"/>
</dbReference>
<name>A0ABS5XY26_9MICO</name>
<organism evidence="6 7">
    <name type="scientific">Microbacterium flavum</name>
    <dbReference type="NCBI Taxonomy" id="415216"/>
    <lineage>
        <taxon>Bacteria</taxon>
        <taxon>Bacillati</taxon>
        <taxon>Actinomycetota</taxon>
        <taxon>Actinomycetes</taxon>
        <taxon>Micrococcales</taxon>
        <taxon>Microbacteriaceae</taxon>
        <taxon>Microbacterium</taxon>
    </lineage>
</organism>
<sequence length="189" mass="19463">MSIGRPRATSRDVIAEAACELFLEQGFEGTTVADITQRAGVSRSSFFNYFTAKSDVLWAGLDERIATLETLLLGDTAGDAAAEVRAAVRGVGEGFAPDSLALALVHTDAMGLADELERDAGIRRSRIAAAISHRLRADGVVPLRAEVAGAAHAGAVLSAIEVWATAGPGRAPLGVVLAEAMDAAGPTLP</sequence>
<dbReference type="PROSITE" id="PS50977">
    <property type="entry name" value="HTH_TETR_2"/>
    <property type="match status" value="1"/>
</dbReference>